<reference evidence="2" key="1">
    <citation type="submission" date="2022-07" db="EMBL/GenBank/DDBJ databases">
        <title>Bacterial species isolated from the porcine tonsil microbiota.</title>
        <authorList>
            <person name="Oliveira I.M.F."/>
        </authorList>
    </citation>
    <scope>NUCLEOTIDE SEQUENCE</scope>
    <source>
        <strain evidence="2">8QC2O2</strain>
    </source>
</reference>
<feature type="coiled-coil region" evidence="1">
    <location>
        <begin position="135"/>
        <end position="165"/>
    </location>
</feature>
<proteinExistence type="predicted"/>
<accession>A0AAW5LTD7</accession>
<evidence type="ECO:0000256" key="1">
    <source>
        <dbReference type="SAM" id="Coils"/>
    </source>
</evidence>
<dbReference type="Proteomes" id="UP001204068">
    <property type="component" value="Unassembled WGS sequence"/>
</dbReference>
<protein>
    <submittedName>
        <fullName evidence="2">Uncharacterized protein</fullName>
    </submittedName>
</protein>
<dbReference type="AlphaFoldDB" id="A0AAW5LTD7"/>
<keyword evidence="1" id="KW-0175">Coiled coil</keyword>
<name>A0AAW5LTD7_MAMSC</name>
<comment type="caution">
    <text evidence="2">The sequence shown here is derived from an EMBL/GenBank/DDBJ whole genome shotgun (WGS) entry which is preliminary data.</text>
</comment>
<evidence type="ECO:0000313" key="2">
    <source>
        <dbReference type="EMBL" id="MCQ9304923.1"/>
    </source>
</evidence>
<dbReference type="RefSeq" id="WP_196980708.1">
    <property type="nucleotide sequence ID" value="NZ_JACDQU010000010.1"/>
</dbReference>
<organism evidence="2 3">
    <name type="scientific">Mammaliicoccus sciuri</name>
    <name type="common">Staphylococcus sciuri</name>
    <dbReference type="NCBI Taxonomy" id="1296"/>
    <lineage>
        <taxon>Bacteria</taxon>
        <taxon>Bacillati</taxon>
        <taxon>Bacillota</taxon>
        <taxon>Bacilli</taxon>
        <taxon>Bacillales</taxon>
        <taxon>Staphylococcaceae</taxon>
        <taxon>Mammaliicoccus</taxon>
    </lineage>
</organism>
<gene>
    <name evidence="2" type="ORF">NQ032_15035</name>
</gene>
<dbReference type="EMBL" id="JANILD010000009">
    <property type="protein sequence ID" value="MCQ9304923.1"/>
    <property type="molecule type" value="Genomic_DNA"/>
</dbReference>
<evidence type="ECO:0000313" key="3">
    <source>
        <dbReference type="Proteomes" id="UP001204068"/>
    </source>
</evidence>
<sequence length="240" mass="28229">MKLTTRQREVLTQGYDNILNYKRDLENAFKEKYGHIYDQIVKDYLQLDGFPKDVKLDKVNFTLDISFHPEVMVDLIESKDTLENEVDYQAKSNDQDFYINSALDEPALLNSTVIIRTDVEEYNQEHPSVEYLAKRINDKYEVEDLKEEVKKLEETKQIVKEAAIEEGFSDDINVDKLKYTIDVKLKYGVTSLSDKIIQTTNIGENIRVDDYIEKDLYDFIINHDLYDIDVQIQDDPEDFE</sequence>